<dbReference type="InterPro" id="IPR006311">
    <property type="entry name" value="TAT_signal"/>
</dbReference>
<evidence type="ECO:0000259" key="5">
    <source>
        <dbReference type="Pfam" id="PF13458"/>
    </source>
</evidence>
<evidence type="ECO:0000256" key="4">
    <source>
        <dbReference type="SAM" id="MobiDB-lite"/>
    </source>
</evidence>
<dbReference type="Pfam" id="PF13458">
    <property type="entry name" value="Peripla_BP_6"/>
    <property type="match status" value="1"/>
</dbReference>
<dbReference type="PANTHER" id="PTHR30483">
    <property type="entry name" value="LEUCINE-SPECIFIC-BINDING PROTEIN"/>
    <property type="match status" value="1"/>
</dbReference>
<reference evidence="6 7" key="1">
    <citation type="submission" date="2016-10" db="EMBL/GenBank/DDBJ databases">
        <authorList>
            <person name="de Groot N.N."/>
        </authorList>
    </citation>
    <scope>NUCLEOTIDE SEQUENCE [LARGE SCALE GENOMIC DNA]</scope>
    <source>
        <strain evidence="6 7">CGMCC 1.11030</strain>
    </source>
</reference>
<evidence type="ECO:0000256" key="1">
    <source>
        <dbReference type="ARBA" id="ARBA00010062"/>
    </source>
</evidence>
<keyword evidence="3" id="KW-0029">Amino-acid transport</keyword>
<name>A0A1I3BFY5_9RHOB</name>
<feature type="compositionally biased region" description="Polar residues" evidence="4">
    <location>
        <begin position="16"/>
        <end position="25"/>
    </location>
</feature>
<dbReference type="STRING" id="1114924.SAMN05216258_10152"/>
<evidence type="ECO:0000256" key="2">
    <source>
        <dbReference type="ARBA" id="ARBA00022729"/>
    </source>
</evidence>
<dbReference type="InterPro" id="IPR028081">
    <property type="entry name" value="Leu-bd"/>
</dbReference>
<organism evidence="6 7">
    <name type="scientific">Albimonas pacifica</name>
    <dbReference type="NCBI Taxonomy" id="1114924"/>
    <lineage>
        <taxon>Bacteria</taxon>
        <taxon>Pseudomonadati</taxon>
        <taxon>Pseudomonadota</taxon>
        <taxon>Alphaproteobacteria</taxon>
        <taxon>Rhodobacterales</taxon>
        <taxon>Paracoccaceae</taxon>
        <taxon>Albimonas</taxon>
    </lineage>
</organism>
<sequence>MSENVKKSASGGTAKMETTATGAGTSSLLTRRTALKGLAGLGAAGAGLGAMPGFVPYIQAQSSAPIKIGFQVHRTGIGAAYGRWYDRVTTAAATLINEQGGINGRPVEIVAEDDGTDPKRGAEVVEKLATQAGCDVAYGTLFSHVVMGSAPRAGELKIPYFVVSEGHHVASGALNRWTLQPGICDVKSQVSAMAPYITSTLGKKVTMVYPDYAFGHDHRDSLVPAIQAQGGEVIAQIAIPPTETSFTKYFPQIPRDTEVLYHVMVGPAVLTFVKEMGEFFGPSRPEIFGFIDSLEATDLTNPGLEYLDGTYFWEGMPRYAQEGGPQFDAFYREKVGCDANGASVSDPKDISTYAHMFGCWETMFVIKAGMEAAGYAGPSDRQKLIEAVEAMGEMPASEMHPQGAKIFNGKTHQVFGPQYISKVEGGKLVLQHTAPIEAGMYPDEVDYTTMSF</sequence>
<dbReference type="PANTHER" id="PTHR30483:SF6">
    <property type="entry name" value="PERIPLASMIC BINDING PROTEIN OF ABC TRANSPORTER FOR NATURAL AMINO ACIDS"/>
    <property type="match status" value="1"/>
</dbReference>
<feature type="domain" description="Leucine-binding protein" evidence="5">
    <location>
        <begin position="65"/>
        <end position="426"/>
    </location>
</feature>
<gene>
    <name evidence="6" type="ORF">SAMN05216258_10152</name>
</gene>
<keyword evidence="7" id="KW-1185">Reference proteome</keyword>
<accession>A0A1I3BFY5</accession>
<dbReference type="Gene3D" id="3.40.50.2300">
    <property type="match status" value="2"/>
</dbReference>
<dbReference type="InterPro" id="IPR028082">
    <property type="entry name" value="Peripla_BP_I"/>
</dbReference>
<dbReference type="PROSITE" id="PS51318">
    <property type="entry name" value="TAT"/>
    <property type="match status" value="1"/>
</dbReference>
<evidence type="ECO:0000256" key="3">
    <source>
        <dbReference type="ARBA" id="ARBA00022970"/>
    </source>
</evidence>
<proteinExistence type="inferred from homology"/>
<feature type="region of interest" description="Disordered" evidence="4">
    <location>
        <begin position="1"/>
        <end position="25"/>
    </location>
</feature>
<dbReference type="SUPFAM" id="SSF53822">
    <property type="entry name" value="Periplasmic binding protein-like I"/>
    <property type="match status" value="1"/>
</dbReference>
<keyword evidence="3" id="KW-0813">Transport</keyword>
<dbReference type="GO" id="GO:0006865">
    <property type="term" value="P:amino acid transport"/>
    <property type="evidence" value="ECO:0007669"/>
    <property type="project" value="UniProtKB-KW"/>
</dbReference>
<dbReference type="InterPro" id="IPR051010">
    <property type="entry name" value="BCAA_transport"/>
</dbReference>
<comment type="similarity">
    <text evidence="1">Belongs to the leucine-binding protein family.</text>
</comment>
<dbReference type="AlphaFoldDB" id="A0A1I3BFY5"/>
<dbReference type="EMBL" id="FOQH01000001">
    <property type="protein sequence ID" value="SFH61006.1"/>
    <property type="molecule type" value="Genomic_DNA"/>
</dbReference>
<evidence type="ECO:0000313" key="6">
    <source>
        <dbReference type="EMBL" id="SFH61006.1"/>
    </source>
</evidence>
<keyword evidence="2" id="KW-0732">Signal</keyword>
<dbReference type="Proteomes" id="UP000199377">
    <property type="component" value="Unassembled WGS sequence"/>
</dbReference>
<protein>
    <submittedName>
        <fullName evidence="6">Amino acid/amide ABC transporter substrate-binding protein, HAAT family</fullName>
    </submittedName>
</protein>
<evidence type="ECO:0000313" key="7">
    <source>
        <dbReference type="Proteomes" id="UP000199377"/>
    </source>
</evidence>